<keyword evidence="1 6" id="KW-0540">Nuclease</keyword>
<gene>
    <name evidence="7" type="ORF">CEJ42_21470</name>
</gene>
<dbReference type="Proteomes" id="UP000197596">
    <property type="component" value="Unassembled WGS sequence"/>
</dbReference>
<comment type="caution">
    <text evidence="7">The sequence shown here is derived from an EMBL/GenBank/DDBJ whole genome shotgun (WGS) entry which is preliminary data.</text>
</comment>
<dbReference type="NCBIfam" id="TIGR00632">
    <property type="entry name" value="vsr"/>
    <property type="match status" value="1"/>
</dbReference>
<proteinExistence type="inferred from homology"/>
<dbReference type="GO" id="GO:0006298">
    <property type="term" value="P:mismatch repair"/>
    <property type="evidence" value="ECO:0007669"/>
    <property type="project" value="UniProtKB-UniRule"/>
</dbReference>
<dbReference type="SUPFAM" id="SSF52980">
    <property type="entry name" value="Restriction endonuclease-like"/>
    <property type="match status" value="1"/>
</dbReference>
<name>A0A246WN48_9BURK</name>
<keyword evidence="2 6" id="KW-0255">Endonuclease</keyword>
<dbReference type="Pfam" id="PF03852">
    <property type="entry name" value="Vsr"/>
    <property type="match status" value="1"/>
</dbReference>
<evidence type="ECO:0000313" key="8">
    <source>
        <dbReference type="Proteomes" id="UP000197596"/>
    </source>
</evidence>
<evidence type="ECO:0000256" key="5">
    <source>
        <dbReference type="ARBA" id="ARBA00023204"/>
    </source>
</evidence>
<dbReference type="InterPro" id="IPR004603">
    <property type="entry name" value="DNA_mismatch_endonuc_vsr"/>
</dbReference>
<keyword evidence="3 6" id="KW-0227">DNA damage</keyword>
<dbReference type="Gene3D" id="3.40.960.10">
    <property type="entry name" value="VSR Endonuclease"/>
    <property type="match status" value="1"/>
</dbReference>
<protein>
    <recommendedName>
        <fullName evidence="6">Very short patch repair endonuclease</fullName>
        <ecNumber evidence="6">3.1.-.-</ecNumber>
    </recommendedName>
</protein>
<dbReference type="InterPro" id="IPR011335">
    <property type="entry name" value="Restrct_endonuc-II-like"/>
</dbReference>
<comment type="function">
    <text evidence="6">May nick specific sequences that contain T:G mispairs resulting from m5C-deamination.</text>
</comment>
<dbReference type="EMBL" id="NJGU01000014">
    <property type="protein sequence ID" value="OWY26929.1"/>
    <property type="molecule type" value="Genomic_DNA"/>
</dbReference>
<dbReference type="GO" id="GO:0016787">
    <property type="term" value="F:hydrolase activity"/>
    <property type="evidence" value="ECO:0007669"/>
    <property type="project" value="UniProtKB-KW"/>
</dbReference>
<comment type="similarity">
    <text evidence="6">Belongs to the vsr family.</text>
</comment>
<evidence type="ECO:0000256" key="6">
    <source>
        <dbReference type="PIRNR" id="PIRNR018267"/>
    </source>
</evidence>
<sequence>MDIVDSTIRSRMMANIRSKDTKPEMAVRRYLHANGFRYRLHDRQLPGKPDLSLPKYRTVIFVHGCFWHQHESCNRAYMPSSRKEIWQNKFANNKRRDVRVIQELGELGWRVIVIWECGLAKSSTATSLDWLPAKIKQSEEPFLEWPCTPTKHP</sequence>
<keyword evidence="5 6" id="KW-0234">DNA repair</keyword>
<organism evidence="7 8">
    <name type="scientific">Herbaspirillum robiniae</name>
    <dbReference type="NCBI Taxonomy" id="2014887"/>
    <lineage>
        <taxon>Bacteria</taxon>
        <taxon>Pseudomonadati</taxon>
        <taxon>Pseudomonadota</taxon>
        <taxon>Betaproteobacteria</taxon>
        <taxon>Burkholderiales</taxon>
        <taxon>Oxalobacteraceae</taxon>
        <taxon>Herbaspirillum</taxon>
    </lineage>
</organism>
<reference evidence="7 8" key="1">
    <citation type="submission" date="2017-06" db="EMBL/GenBank/DDBJ databases">
        <title>Herbaspirillum phytohormonus sp. nov., isolated from the root nodule of Robinia pseudoacacia in lead-zinc mine.</title>
        <authorList>
            <person name="Fan M."/>
            <person name="Lin Y."/>
        </authorList>
    </citation>
    <scope>NUCLEOTIDE SEQUENCE [LARGE SCALE GENOMIC DNA]</scope>
    <source>
        <strain evidence="7 8">HZ10</strain>
    </source>
</reference>
<dbReference type="RefSeq" id="WP_088752480.1">
    <property type="nucleotide sequence ID" value="NZ_NJGU01000014.1"/>
</dbReference>
<dbReference type="CDD" id="cd00221">
    <property type="entry name" value="Vsr"/>
    <property type="match status" value="1"/>
</dbReference>
<evidence type="ECO:0000256" key="3">
    <source>
        <dbReference type="ARBA" id="ARBA00022763"/>
    </source>
</evidence>
<keyword evidence="4 6" id="KW-0378">Hydrolase</keyword>
<dbReference type="AlphaFoldDB" id="A0A246WN48"/>
<evidence type="ECO:0000256" key="4">
    <source>
        <dbReference type="ARBA" id="ARBA00022801"/>
    </source>
</evidence>
<evidence type="ECO:0000256" key="2">
    <source>
        <dbReference type="ARBA" id="ARBA00022759"/>
    </source>
</evidence>
<evidence type="ECO:0000256" key="1">
    <source>
        <dbReference type="ARBA" id="ARBA00022722"/>
    </source>
</evidence>
<dbReference type="EC" id="3.1.-.-" evidence="6"/>
<dbReference type="GO" id="GO:0004519">
    <property type="term" value="F:endonuclease activity"/>
    <property type="evidence" value="ECO:0007669"/>
    <property type="project" value="UniProtKB-KW"/>
</dbReference>
<dbReference type="PIRSF" id="PIRSF018267">
    <property type="entry name" value="VSR_endonuc"/>
    <property type="match status" value="1"/>
</dbReference>
<evidence type="ECO:0000313" key="7">
    <source>
        <dbReference type="EMBL" id="OWY26929.1"/>
    </source>
</evidence>
<accession>A0A246WN48</accession>